<dbReference type="OrthoDB" id="2416077at2759"/>
<dbReference type="PANTHER" id="PTHR23022">
    <property type="entry name" value="TRANSPOSABLE ELEMENT-RELATED"/>
    <property type="match status" value="1"/>
</dbReference>
<evidence type="ECO:0000259" key="1">
    <source>
        <dbReference type="Pfam" id="PF13358"/>
    </source>
</evidence>
<name>I1CE11_RHIO9</name>
<dbReference type="VEuPathDB" id="FungiDB:RO3G_11402"/>
<keyword evidence="3" id="KW-1185">Reference proteome</keyword>
<dbReference type="InterPro" id="IPR036397">
    <property type="entry name" value="RNaseH_sf"/>
</dbReference>
<dbReference type="RefSeq" id="XP_067522087.1">
    <property type="nucleotide sequence ID" value="XM_067665986.1"/>
</dbReference>
<dbReference type="Pfam" id="PF13358">
    <property type="entry name" value="DDE_3"/>
    <property type="match status" value="1"/>
</dbReference>
<dbReference type="AlphaFoldDB" id="I1CE11"/>
<dbReference type="GeneID" id="93618367"/>
<sequence length="209" mass="24340">MPSRISSSKLDSVKLCLHNIEATTTIAAKTGVSDRTSNQISINKLFVFYFIFGKTLGFKATLKKSKPFLSEQHQKNRLNWCKEHQSWTVDDWRKVIFSDETIISIFGPNSNPYTWKEDGAHTSKRTKRWMKRKGVQLLQDWPAQSPDLNPIEHLWKHLKHKLHTLVVHGYCTKLSQTLTVCTSIESAFIRRLSDMGNGYWWNLRSLKLY</sequence>
<dbReference type="EMBL" id="CH476740">
    <property type="protein sequence ID" value="EIE86691.1"/>
    <property type="molecule type" value="Genomic_DNA"/>
</dbReference>
<dbReference type="InterPro" id="IPR038717">
    <property type="entry name" value="Tc1-like_DDE_dom"/>
</dbReference>
<reference evidence="2 3" key="1">
    <citation type="journal article" date="2009" name="PLoS Genet.">
        <title>Genomic analysis of the basal lineage fungus Rhizopus oryzae reveals a whole-genome duplication.</title>
        <authorList>
            <person name="Ma L.-J."/>
            <person name="Ibrahim A.S."/>
            <person name="Skory C."/>
            <person name="Grabherr M.G."/>
            <person name="Burger G."/>
            <person name="Butler M."/>
            <person name="Elias M."/>
            <person name="Idnurm A."/>
            <person name="Lang B.F."/>
            <person name="Sone T."/>
            <person name="Abe A."/>
            <person name="Calvo S.E."/>
            <person name="Corrochano L.M."/>
            <person name="Engels R."/>
            <person name="Fu J."/>
            <person name="Hansberg W."/>
            <person name="Kim J.-M."/>
            <person name="Kodira C.D."/>
            <person name="Koehrsen M.J."/>
            <person name="Liu B."/>
            <person name="Miranda-Saavedra D."/>
            <person name="O'Leary S."/>
            <person name="Ortiz-Castellanos L."/>
            <person name="Poulter R."/>
            <person name="Rodriguez-Romero J."/>
            <person name="Ruiz-Herrera J."/>
            <person name="Shen Y.-Q."/>
            <person name="Zeng Q."/>
            <person name="Galagan J."/>
            <person name="Birren B.W."/>
            <person name="Cuomo C.A."/>
            <person name="Wickes B.L."/>
        </authorList>
    </citation>
    <scope>NUCLEOTIDE SEQUENCE [LARGE SCALE GENOMIC DNA]</scope>
    <source>
        <strain evidence="3">RA 99-880 / ATCC MYA-4621 / FGSC 9543 / NRRL 43880</strain>
    </source>
</reference>
<accession>I1CE11</accession>
<dbReference type="InterPro" id="IPR052338">
    <property type="entry name" value="Transposase_5"/>
</dbReference>
<dbReference type="InParanoid" id="I1CE11"/>
<dbReference type="Proteomes" id="UP000009138">
    <property type="component" value="Unassembled WGS sequence"/>
</dbReference>
<organism evidence="2 3">
    <name type="scientific">Rhizopus delemar (strain RA 99-880 / ATCC MYA-4621 / FGSC 9543 / NRRL 43880)</name>
    <name type="common">Mucormycosis agent</name>
    <name type="synonym">Rhizopus arrhizus var. delemar</name>
    <dbReference type="NCBI Taxonomy" id="246409"/>
    <lineage>
        <taxon>Eukaryota</taxon>
        <taxon>Fungi</taxon>
        <taxon>Fungi incertae sedis</taxon>
        <taxon>Mucoromycota</taxon>
        <taxon>Mucoromycotina</taxon>
        <taxon>Mucoromycetes</taxon>
        <taxon>Mucorales</taxon>
        <taxon>Mucorineae</taxon>
        <taxon>Rhizopodaceae</taxon>
        <taxon>Rhizopus</taxon>
    </lineage>
</organism>
<evidence type="ECO:0000313" key="3">
    <source>
        <dbReference type="Proteomes" id="UP000009138"/>
    </source>
</evidence>
<proteinExistence type="predicted"/>
<feature type="domain" description="Tc1-like transposase DDE" evidence="1">
    <location>
        <begin position="120"/>
        <end position="163"/>
    </location>
</feature>
<dbReference type="Gene3D" id="3.30.420.10">
    <property type="entry name" value="Ribonuclease H-like superfamily/Ribonuclease H"/>
    <property type="match status" value="2"/>
</dbReference>
<gene>
    <name evidence="2" type="ORF">RO3G_11402</name>
</gene>
<dbReference type="PANTHER" id="PTHR23022:SF135">
    <property type="entry name" value="SI:DKEY-77F5.3"/>
    <property type="match status" value="1"/>
</dbReference>
<dbReference type="GO" id="GO:0003676">
    <property type="term" value="F:nucleic acid binding"/>
    <property type="evidence" value="ECO:0007669"/>
    <property type="project" value="InterPro"/>
</dbReference>
<protein>
    <recommendedName>
        <fullName evidence="1">Tc1-like transposase DDE domain-containing protein</fullName>
    </recommendedName>
</protein>
<evidence type="ECO:0000313" key="2">
    <source>
        <dbReference type="EMBL" id="EIE86691.1"/>
    </source>
</evidence>